<evidence type="ECO:0008006" key="11">
    <source>
        <dbReference type="Google" id="ProtNLM"/>
    </source>
</evidence>
<dbReference type="EMBL" id="MFGW01000210">
    <property type="protein sequence ID" value="OGF59541.1"/>
    <property type="molecule type" value="Genomic_DNA"/>
</dbReference>
<evidence type="ECO:0000256" key="2">
    <source>
        <dbReference type="ARBA" id="ARBA00022475"/>
    </source>
</evidence>
<feature type="transmembrane region" description="Helical" evidence="8">
    <location>
        <begin position="160"/>
        <end position="177"/>
    </location>
</feature>
<keyword evidence="5 8" id="KW-1133">Transmembrane helix</keyword>
<proteinExistence type="inferred from homology"/>
<feature type="transmembrane region" description="Helical" evidence="8">
    <location>
        <begin position="40"/>
        <end position="60"/>
    </location>
</feature>
<evidence type="ECO:0000313" key="9">
    <source>
        <dbReference type="EMBL" id="OGF59541.1"/>
    </source>
</evidence>
<keyword evidence="3" id="KW-0808">Transferase</keyword>
<dbReference type="AlphaFoldDB" id="A0A1F5V9G4"/>
<evidence type="ECO:0000313" key="10">
    <source>
        <dbReference type="Proteomes" id="UP000178943"/>
    </source>
</evidence>
<evidence type="ECO:0000256" key="5">
    <source>
        <dbReference type="ARBA" id="ARBA00022989"/>
    </source>
</evidence>
<organism evidence="9 10">
    <name type="scientific">Candidatus Fischerbacteria bacterium RBG_13_37_8</name>
    <dbReference type="NCBI Taxonomy" id="1817863"/>
    <lineage>
        <taxon>Bacteria</taxon>
        <taxon>Candidatus Fischeribacteriota</taxon>
    </lineage>
</organism>
<dbReference type="Pfam" id="PF09594">
    <property type="entry name" value="GT87"/>
    <property type="match status" value="1"/>
</dbReference>
<reference evidence="9 10" key="1">
    <citation type="journal article" date="2016" name="Nat. Commun.">
        <title>Thousands of microbial genomes shed light on interconnected biogeochemical processes in an aquifer system.</title>
        <authorList>
            <person name="Anantharaman K."/>
            <person name="Brown C.T."/>
            <person name="Hug L.A."/>
            <person name="Sharon I."/>
            <person name="Castelle C.J."/>
            <person name="Probst A.J."/>
            <person name="Thomas B.C."/>
            <person name="Singh A."/>
            <person name="Wilkins M.J."/>
            <person name="Karaoz U."/>
            <person name="Brodie E.L."/>
            <person name="Williams K.H."/>
            <person name="Hubbard S.S."/>
            <person name="Banfield J.F."/>
        </authorList>
    </citation>
    <scope>NUCLEOTIDE SEQUENCE [LARGE SCALE GENOMIC DNA]</scope>
</reference>
<dbReference type="GO" id="GO:0005886">
    <property type="term" value="C:plasma membrane"/>
    <property type="evidence" value="ECO:0007669"/>
    <property type="project" value="UniProtKB-SubCell"/>
</dbReference>
<dbReference type="STRING" id="1817863.A2Y62_03585"/>
<evidence type="ECO:0000256" key="3">
    <source>
        <dbReference type="ARBA" id="ARBA00022679"/>
    </source>
</evidence>
<keyword evidence="2" id="KW-1003">Cell membrane</keyword>
<name>A0A1F5V9G4_9BACT</name>
<evidence type="ECO:0000256" key="8">
    <source>
        <dbReference type="SAM" id="Phobius"/>
    </source>
</evidence>
<feature type="transmembrane region" description="Helical" evidence="8">
    <location>
        <begin position="66"/>
        <end position="91"/>
    </location>
</feature>
<dbReference type="GO" id="GO:0016758">
    <property type="term" value="F:hexosyltransferase activity"/>
    <property type="evidence" value="ECO:0007669"/>
    <property type="project" value="InterPro"/>
</dbReference>
<feature type="transmembrane region" description="Helical" evidence="8">
    <location>
        <begin position="376"/>
        <end position="397"/>
    </location>
</feature>
<evidence type="ECO:0000256" key="1">
    <source>
        <dbReference type="ARBA" id="ARBA00004651"/>
    </source>
</evidence>
<comment type="subcellular location">
    <subcellularLocation>
        <location evidence="1">Cell membrane</location>
        <topology evidence="1">Multi-pass membrane protein</topology>
    </subcellularLocation>
</comment>
<feature type="transmembrane region" description="Helical" evidence="8">
    <location>
        <begin position="295"/>
        <end position="314"/>
    </location>
</feature>
<dbReference type="InterPro" id="IPR018584">
    <property type="entry name" value="GT87"/>
</dbReference>
<feature type="transmembrane region" description="Helical" evidence="8">
    <location>
        <begin position="235"/>
        <end position="254"/>
    </location>
</feature>
<feature type="transmembrane region" description="Helical" evidence="8">
    <location>
        <begin position="351"/>
        <end position="369"/>
    </location>
</feature>
<feature type="transmembrane region" description="Helical" evidence="8">
    <location>
        <begin position="12"/>
        <end position="33"/>
    </location>
</feature>
<comment type="caution">
    <text evidence="9">The sequence shown here is derived from an EMBL/GenBank/DDBJ whole genome shotgun (WGS) entry which is preliminary data.</text>
</comment>
<evidence type="ECO:0000256" key="6">
    <source>
        <dbReference type="ARBA" id="ARBA00023136"/>
    </source>
</evidence>
<comment type="similarity">
    <text evidence="7">Belongs to the glycosyltransferase 87 family.</text>
</comment>
<sequence>MNKENENIVDAWRAFLLLLPFIILINILSIYTWGYGIQNFLILFSIALWTAFGCLIPFRIMPSTKAIHTIIVFWISLFIILSFCTRQFILLNQALKVPSSRVLIVDMAENNLAASNRFFKYKQNPYSERCQLEKDISRVPHVSVNSKGTTIYGIPYRYGYTYFPMMFFVYTPVNMVIQNANSIRITNAILYILLIAGLFWMGQRCFKDKKKQYLTGFLSVLLLCAIKMWGAEIFILGITDIVISVFLLYSIILLSYRKEILAGIFIGLAISCKILPAPIVFIFIAIWMWKQGQRVRLFVISALVTATVIILPFIIWNPYTFFSSTVLFYLVLHSLGDNTSLWNFLPEAVKGSFQFLGPLLVISCIIYAVKFHNKKLFFPAKMAFISYVLFVACYKITHLNFIWGIYSLGAFAFTAEAVNSSCKDSNE</sequence>
<evidence type="ECO:0000256" key="7">
    <source>
        <dbReference type="ARBA" id="ARBA00024033"/>
    </source>
</evidence>
<accession>A0A1F5V9G4</accession>
<keyword evidence="6 8" id="KW-0472">Membrane</keyword>
<feature type="transmembrane region" description="Helical" evidence="8">
    <location>
        <begin position="261"/>
        <end position="289"/>
    </location>
</feature>
<gene>
    <name evidence="9" type="ORF">A2Y62_03585</name>
</gene>
<dbReference type="Proteomes" id="UP000178943">
    <property type="component" value="Unassembled WGS sequence"/>
</dbReference>
<protein>
    <recommendedName>
        <fullName evidence="11">Glycosyltransferase RgtA/B/C/D-like domain-containing protein</fullName>
    </recommendedName>
</protein>
<keyword evidence="4 8" id="KW-0812">Transmembrane</keyword>
<evidence type="ECO:0000256" key="4">
    <source>
        <dbReference type="ARBA" id="ARBA00022692"/>
    </source>
</evidence>
<feature type="transmembrane region" description="Helical" evidence="8">
    <location>
        <begin position="183"/>
        <end position="201"/>
    </location>
</feature>